<evidence type="ECO:0000313" key="2">
    <source>
        <dbReference type="Proteomes" id="UP000626109"/>
    </source>
</evidence>
<dbReference type="AlphaFoldDB" id="A0A813I9C9"/>
<feature type="non-terminal residue" evidence="1">
    <location>
        <position position="489"/>
    </location>
</feature>
<sequence>MTDSPMANPVHRRLQRCRFASASCAGLLAISRPTAAETHPAELAAASLEQLARWGQEWSDVAEAEAQASVKTGSANSMIKRDAGPGDAAVFLDCGPQAGRFWSVFRDAFSATGPLSAQTGTLAYLKWSKWEAFIDGMDFAGAWDGRAVVPLAGEFDAQGFSLQTRVHSKRDWIKVLQHMQWQMLYGKAPDWSEDNLAGFLNCPVGFAVVQYVIFLVHKIRSNLPPPEAQTNLDGIIYAFAGLFSGPVDHLESSSWNISSFDLAVNMNLKTGENSYFESYDQYFRMRPTPLPRLTSWREDWSEHKSWLSPVACRTWGRARGTSEDSGEHLRVAFVGEHGPSNLEHLSALTAALADATGSDACNTGGPPVIDAGHFFTYLWSLGGTAEGDLIQKSLRMTWEAFWGEPLTASVGRLESSGDSPRWTIERAVWALREYALREPFLRAAQLVICSEPLWLCVLLHAARGGQGLLTRASAAGRVMCLLVDFENVF</sequence>
<dbReference type="EMBL" id="CAJNNW010004927">
    <property type="protein sequence ID" value="CAE8646921.1"/>
    <property type="molecule type" value="Genomic_DNA"/>
</dbReference>
<protein>
    <submittedName>
        <fullName evidence="1">Uncharacterized protein</fullName>
    </submittedName>
</protein>
<accession>A0A813I9C9</accession>
<organism evidence="1 2">
    <name type="scientific">Polarella glacialis</name>
    <name type="common">Dinoflagellate</name>
    <dbReference type="NCBI Taxonomy" id="89957"/>
    <lineage>
        <taxon>Eukaryota</taxon>
        <taxon>Sar</taxon>
        <taxon>Alveolata</taxon>
        <taxon>Dinophyceae</taxon>
        <taxon>Suessiales</taxon>
        <taxon>Suessiaceae</taxon>
        <taxon>Polarella</taxon>
    </lineage>
</organism>
<comment type="caution">
    <text evidence="1">The sequence shown here is derived from an EMBL/GenBank/DDBJ whole genome shotgun (WGS) entry which is preliminary data.</text>
</comment>
<name>A0A813I9C9_POLGL</name>
<evidence type="ECO:0000313" key="1">
    <source>
        <dbReference type="EMBL" id="CAE8646921.1"/>
    </source>
</evidence>
<reference evidence="1" key="1">
    <citation type="submission" date="2021-02" db="EMBL/GenBank/DDBJ databases">
        <authorList>
            <person name="Dougan E. K."/>
            <person name="Rhodes N."/>
            <person name="Thang M."/>
            <person name="Chan C."/>
        </authorList>
    </citation>
    <scope>NUCLEOTIDE SEQUENCE</scope>
</reference>
<gene>
    <name evidence="1" type="ORF">PGLA2088_LOCUS5237</name>
</gene>
<dbReference type="Proteomes" id="UP000626109">
    <property type="component" value="Unassembled WGS sequence"/>
</dbReference>
<proteinExistence type="predicted"/>